<keyword evidence="2" id="KW-1185">Reference proteome</keyword>
<protein>
    <recommendedName>
        <fullName evidence="3">Alpha/beta hydrolase</fullName>
    </recommendedName>
</protein>
<dbReference type="Proteomes" id="UP000494363">
    <property type="component" value="Unassembled WGS sequence"/>
</dbReference>
<evidence type="ECO:0008006" key="3">
    <source>
        <dbReference type="Google" id="ProtNLM"/>
    </source>
</evidence>
<evidence type="ECO:0000313" key="1">
    <source>
        <dbReference type="EMBL" id="CAB3747899.1"/>
    </source>
</evidence>
<proteinExistence type="predicted"/>
<dbReference type="EMBL" id="CADIKH010000002">
    <property type="protein sequence ID" value="CAB3747899.1"/>
    <property type="molecule type" value="Genomic_DNA"/>
</dbReference>
<sequence length="289" mass="30878">MKPFEPAVLPLPAVGTNRTMRRIAAWAAMAMLLLMLANRARAGEQIVQVALDGGASIRYLLTQKDGSTPQWVLVMFAGSEGKLDLRTNDDGSPYMREKNNFLVRTRTLFADERFATALVDAPSDQPGGYSDAFRASARHAQDVARVAADLHTRIPAAKLVLIGTSRGTISSAFVGRALPDTWDAVVHTSTLTSPARGQATPLIGFDYGAISARQLFVHHVDDTCFLCSFAAAERIAQTGGYALIAVHGGEVLSGPCEALSHHGFYGKDEAVVAAIKAWISGGVSPKEIE</sequence>
<dbReference type="RefSeq" id="WP_246355651.1">
    <property type="nucleotide sequence ID" value="NZ_CADIKH010000002.1"/>
</dbReference>
<gene>
    <name evidence="1" type="ORF">LMG29542_00586</name>
</gene>
<dbReference type="SUPFAM" id="SSF53474">
    <property type="entry name" value="alpha/beta-Hydrolases"/>
    <property type="match status" value="1"/>
</dbReference>
<name>A0A6J5D103_9BURK</name>
<dbReference type="AlphaFoldDB" id="A0A6J5D103"/>
<evidence type="ECO:0000313" key="2">
    <source>
        <dbReference type="Proteomes" id="UP000494363"/>
    </source>
</evidence>
<dbReference type="InterPro" id="IPR029058">
    <property type="entry name" value="AB_hydrolase_fold"/>
</dbReference>
<reference evidence="1 2" key="1">
    <citation type="submission" date="2020-04" db="EMBL/GenBank/DDBJ databases">
        <authorList>
            <person name="De Canck E."/>
        </authorList>
    </citation>
    <scope>NUCLEOTIDE SEQUENCE [LARGE SCALE GENOMIC DNA]</scope>
    <source>
        <strain evidence="1 2">LMG 29542</strain>
    </source>
</reference>
<dbReference type="Gene3D" id="3.40.50.1820">
    <property type="entry name" value="alpha/beta hydrolase"/>
    <property type="match status" value="1"/>
</dbReference>
<organism evidence="1 2">
    <name type="scientific">Paraburkholderia humisilvae</name>
    <dbReference type="NCBI Taxonomy" id="627669"/>
    <lineage>
        <taxon>Bacteria</taxon>
        <taxon>Pseudomonadati</taxon>
        <taxon>Pseudomonadota</taxon>
        <taxon>Betaproteobacteria</taxon>
        <taxon>Burkholderiales</taxon>
        <taxon>Burkholderiaceae</taxon>
        <taxon>Paraburkholderia</taxon>
    </lineage>
</organism>
<accession>A0A6J5D103</accession>